<dbReference type="Proteomes" id="UP000005239">
    <property type="component" value="Unassembled WGS sequence"/>
</dbReference>
<keyword evidence="3" id="KW-1185">Reference proteome</keyword>
<gene>
    <name evidence="2" type="primary">WBGene00107952</name>
</gene>
<dbReference type="AlphaFoldDB" id="A0A2A6CZJ0"/>
<feature type="compositionally biased region" description="Basic and acidic residues" evidence="1">
    <location>
        <begin position="152"/>
        <end position="165"/>
    </location>
</feature>
<accession>A0A2A6CZJ0</accession>
<organism evidence="2 3">
    <name type="scientific">Pristionchus pacificus</name>
    <name type="common">Parasitic nematode worm</name>
    <dbReference type="NCBI Taxonomy" id="54126"/>
    <lineage>
        <taxon>Eukaryota</taxon>
        <taxon>Metazoa</taxon>
        <taxon>Ecdysozoa</taxon>
        <taxon>Nematoda</taxon>
        <taxon>Chromadorea</taxon>
        <taxon>Rhabditida</taxon>
        <taxon>Rhabditina</taxon>
        <taxon>Diplogasteromorpha</taxon>
        <taxon>Diplogasteroidea</taxon>
        <taxon>Neodiplogasteridae</taxon>
        <taxon>Pristionchus</taxon>
    </lineage>
</organism>
<reference evidence="2" key="2">
    <citation type="submission" date="2022-06" db="UniProtKB">
        <authorList>
            <consortium name="EnsemblMetazoa"/>
        </authorList>
    </citation>
    <scope>IDENTIFICATION</scope>
    <source>
        <strain evidence="2">PS312</strain>
    </source>
</reference>
<proteinExistence type="predicted"/>
<sequence>WGMEKVDIAEGAVYIIEKMVGGTVDIDWVLINNTYKTVQVQLIILMKHSKGVRAKMWKVDVLNAAASFLKSLVRSKRASTGSECPSSTGSEIATSPVSTPTLPSPSSSDSGNSSLIFGLSPAECCCYAHSELISNPLLNPSTAQRSQSKDGSFQEKKREFYRPWE</sequence>
<evidence type="ECO:0000256" key="1">
    <source>
        <dbReference type="SAM" id="MobiDB-lite"/>
    </source>
</evidence>
<name>A0A2A6CZJ0_PRIPA</name>
<protein>
    <submittedName>
        <fullName evidence="2">Uncharacterized protein</fullName>
    </submittedName>
</protein>
<reference evidence="3" key="1">
    <citation type="journal article" date="2008" name="Nat. Genet.">
        <title>The Pristionchus pacificus genome provides a unique perspective on nematode lifestyle and parasitism.</title>
        <authorList>
            <person name="Dieterich C."/>
            <person name="Clifton S.W."/>
            <person name="Schuster L.N."/>
            <person name="Chinwalla A."/>
            <person name="Delehaunty K."/>
            <person name="Dinkelacker I."/>
            <person name="Fulton L."/>
            <person name="Fulton R."/>
            <person name="Godfrey J."/>
            <person name="Minx P."/>
            <person name="Mitreva M."/>
            <person name="Roeseler W."/>
            <person name="Tian H."/>
            <person name="Witte H."/>
            <person name="Yang S.P."/>
            <person name="Wilson R.K."/>
            <person name="Sommer R.J."/>
        </authorList>
    </citation>
    <scope>NUCLEOTIDE SEQUENCE [LARGE SCALE GENOMIC DNA]</scope>
    <source>
        <strain evidence="3">PS312</strain>
    </source>
</reference>
<evidence type="ECO:0000313" key="3">
    <source>
        <dbReference type="Proteomes" id="UP000005239"/>
    </source>
</evidence>
<dbReference type="EnsemblMetazoa" id="PPA18398.1">
    <property type="protein sequence ID" value="PPA18398.1"/>
    <property type="gene ID" value="WBGene00107952"/>
</dbReference>
<feature type="compositionally biased region" description="Polar residues" evidence="1">
    <location>
        <begin position="78"/>
        <end position="93"/>
    </location>
</feature>
<accession>A0A8R1UD92</accession>
<feature type="compositionally biased region" description="Polar residues" evidence="1">
    <location>
        <begin position="138"/>
        <end position="151"/>
    </location>
</feature>
<feature type="compositionally biased region" description="Low complexity" evidence="1">
    <location>
        <begin position="94"/>
        <end position="109"/>
    </location>
</feature>
<feature type="region of interest" description="Disordered" evidence="1">
    <location>
        <begin position="138"/>
        <end position="165"/>
    </location>
</feature>
<feature type="region of interest" description="Disordered" evidence="1">
    <location>
        <begin position="73"/>
        <end position="109"/>
    </location>
</feature>
<evidence type="ECO:0000313" key="2">
    <source>
        <dbReference type="EnsemblMetazoa" id="PPA18398.1"/>
    </source>
</evidence>